<comment type="caution">
    <text evidence="3">The sequence shown here is derived from an EMBL/GenBank/DDBJ whole genome shotgun (WGS) entry which is preliminary data.</text>
</comment>
<dbReference type="Proteomes" id="UP001501578">
    <property type="component" value="Unassembled WGS sequence"/>
</dbReference>
<accession>A0ABN1QMC7</accession>
<dbReference type="InterPro" id="IPR000600">
    <property type="entry name" value="ROK"/>
</dbReference>
<protein>
    <submittedName>
        <fullName evidence="3">ROK family transcriptional regulator</fullName>
    </submittedName>
</protein>
<dbReference type="PANTHER" id="PTHR18964:SF149">
    <property type="entry name" value="BIFUNCTIONAL UDP-N-ACETYLGLUCOSAMINE 2-EPIMERASE_N-ACETYLMANNOSAMINE KINASE"/>
    <property type="match status" value="1"/>
</dbReference>
<gene>
    <name evidence="3" type="ORF">GCM10009560_58060</name>
</gene>
<dbReference type="InterPro" id="IPR011991">
    <property type="entry name" value="ArsR-like_HTH"/>
</dbReference>
<dbReference type="InterPro" id="IPR000835">
    <property type="entry name" value="HTH_MarR-typ"/>
</dbReference>
<dbReference type="SUPFAM" id="SSF53067">
    <property type="entry name" value="Actin-like ATPase domain"/>
    <property type="match status" value="1"/>
</dbReference>
<dbReference type="Gene3D" id="1.10.10.10">
    <property type="entry name" value="Winged helix-like DNA-binding domain superfamily/Winged helix DNA-binding domain"/>
    <property type="match status" value="1"/>
</dbReference>
<evidence type="ECO:0000313" key="4">
    <source>
        <dbReference type="Proteomes" id="UP001501578"/>
    </source>
</evidence>
<dbReference type="Gene3D" id="3.30.420.40">
    <property type="match status" value="3"/>
</dbReference>
<dbReference type="InterPro" id="IPR036390">
    <property type="entry name" value="WH_DNA-bd_sf"/>
</dbReference>
<proteinExistence type="inferred from homology"/>
<reference evidence="3 4" key="1">
    <citation type="journal article" date="2019" name="Int. J. Syst. Evol. Microbiol.">
        <title>The Global Catalogue of Microorganisms (GCM) 10K type strain sequencing project: providing services to taxonomists for standard genome sequencing and annotation.</title>
        <authorList>
            <consortium name="The Broad Institute Genomics Platform"/>
            <consortium name="The Broad Institute Genome Sequencing Center for Infectious Disease"/>
            <person name="Wu L."/>
            <person name="Ma J."/>
        </authorList>
    </citation>
    <scope>NUCLEOTIDE SEQUENCE [LARGE SCALE GENOMIC DNA]</scope>
    <source>
        <strain evidence="3 4">JCM 11136</strain>
    </source>
</reference>
<dbReference type="CDD" id="cd23763">
    <property type="entry name" value="ASKHA_ATPase_ROK"/>
    <property type="match status" value="1"/>
</dbReference>
<dbReference type="EMBL" id="BAAAHQ010000036">
    <property type="protein sequence ID" value="GAA0944185.1"/>
    <property type="molecule type" value="Genomic_DNA"/>
</dbReference>
<feature type="domain" description="HTH marR-type" evidence="2">
    <location>
        <begin position="20"/>
        <end position="70"/>
    </location>
</feature>
<comment type="similarity">
    <text evidence="1">Belongs to the ROK (NagC/XylR) family.</text>
</comment>
<dbReference type="InterPro" id="IPR036388">
    <property type="entry name" value="WH-like_DNA-bd_sf"/>
</dbReference>
<dbReference type="CDD" id="cd00090">
    <property type="entry name" value="HTH_ARSR"/>
    <property type="match status" value="1"/>
</dbReference>
<dbReference type="Pfam" id="PF12802">
    <property type="entry name" value="MarR_2"/>
    <property type="match status" value="1"/>
</dbReference>
<evidence type="ECO:0000256" key="1">
    <source>
        <dbReference type="ARBA" id="ARBA00006479"/>
    </source>
</evidence>
<dbReference type="Pfam" id="PF00480">
    <property type="entry name" value="ROK"/>
    <property type="match status" value="1"/>
</dbReference>
<evidence type="ECO:0000259" key="2">
    <source>
        <dbReference type="Pfam" id="PF12802"/>
    </source>
</evidence>
<name>A0ABN1QMC7_9ACTN</name>
<dbReference type="SUPFAM" id="SSF46785">
    <property type="entry name" value="Winged helix' DNA-binding domain"/>
    <property type="match status" value="1"/>
</dbReference>
<dbReference type="InterPro" id="IPR043129">
    <property type="entry name" value="ATPase_NBD"/>
</dbReference>
<keyword evidence="4" id="KW-1185">Reference proteome</keyword>
<organism evidence="3 4">
    <name type="scientific">Nonomuraea longicatena</name>
    <dbReference type="NCBI Taxonomy" id="83682"/>
    <lineage>
        <taxon>Bacteria</taxon>
        <taxon>Bacillati</taxon>
        <taxon>Actinomycetota</taxon>
        <taxon>Actinomycetes</taxon>
        <taxon>Streptosporangiales</taxon>
        <taxon>Streptosporangiaceae</taxon>
        <taxon>Nonomuraea</taxon>
    </lineage>
</organism>
<dbReference type="PANTHER" id="PTHR18964">
    <property type="entry name" value="ROK (REPRESSOR, ORF, KINASE) FAMILY"/>
    <property type="match status" value="1"/>
</dbReference>
<sequence>MSDMKTATPATARAINDRLALDLLLDQGPLTAPQLRELTGLSRPTISDLIDRLRTAGLIEVTGESGGDRRGPNARCYGLVAERAHVAGVDIRRTGLRGAVADLVGRTVGEADHPAGTDLAGALVATLARAADGRPLQSVVLGAPGLVHPHTSGLTTDNGVPGWSADVLDRVRAGTGAHVVLDNETNLAAIAEHRLGAARDRADFVLLWLDDDGVGGAVFLDGRVRKGRSGGAGELGLIEAAGRTLCCAVEPPAVPYDELAWQVARGLFPAVAVVDPGLAVIGGSRGRAGGEEFAALVGERLATLSPAPTEVLVSTVEGNAILQGAVLTALDLARDAVFG</sequence>
<evidence type="ECO:0000313" key="3">
    <source>
        <dbReference type="EMBL" id="GAA0944185.1"/>
    </source>
</evidence>